<feature type="compositionally biased region" description="Pro residues" evidence="5">
    <location>
        <begin position="250"/>
        <end position="265"/>
    </location>
</feature>
<feature type="compositionally biased region" description="Basic and acidic residues" evidence="5">
    <location>
        <begin position="294"/>
        <end position="303"/>
    </location>
</feature>
<comment type="similarity">
    <text evidence="4">Belongs to the cyclophilin-type PPIase family. CWC27 subfamily.</text>
</comment>
<dbReference type="GO" id="GO:0003755">
    <property type="term" value="F:peptidyl-prolyl cis-trans isomerase activity"/>
    <property type="evidence" value="ECO:0007669"/>
    <property type="project" value="UniProtKB-EC"/>
</dbReference>
<dbReference type="InterPro" id="IPR002130">
    <property type="entry name" value="Cyclophilin-type_PPIase_dom"/>
</dbReference>
<keyword evidence="8" id="KW-1185">Reference proteome</keyword>
<evidence type="ECO:0000256" key="3">
    <source>
        <dbReference type="ARBA" id="ARBA00023242"/>
    </source>
</evidence>
<feature type="compositionally biased region" description="Basic and acidic residues" evidence="5">
    <location>
        <begin position="503"/>
        <end position="512"/>
    </location>
</feature>
<name>A0A3N4HZR3_ASCIM</name>
<keyword evidence="3" id="KW-0539">Nucleus</keyword>
<dbReference type="PANTHER" id="PTHR45625:SF6">
    <property type="entry name" value="SPLICEOSOME-ASSOCIATED PROTEIN CWC27 HOMOLOG"/>
    <property type="match status" value="1"/>
</dbReference>
<dbReference type="PROSITE" id="PS50072">
    <property type="entry name" value="CSA_PPIASE_2"/>
    <property type="match status" value="1"/>
</dbReference>
<evidence type="ECO:0000256" key="4">
    <source>
        <dbReference type="ARBA" id="ARBA00038509"/>
    </source>
</evidence>
<evidence type="ECO:0000256" key="1">
    <source>
        <dbReference type="ARBA" id="ARBA00000971"/>
    </source>
</evidence>
<evidence type="ECO:0000313" key="7">
    <source>
        <dbReference type="EMBL" id="RPA77360.1"/>
    </source>
</evidence>
<feature type="region of interest" description="Disordered" evidence="5">
    <location>
        <begin position="381"/>
        <end position="414"/>
    </location>
</feature>
<dbReference type="EMBL" id="ML119727">
    <property type="protein sequence ID" value="RPA77360.1"/>
    <property type="molecule type" value="Genomic_DNA"/>
</dbReference>
<comment type="subcellular location">
    <subcellularLocation>
        <location evidence="2">Nucleus</location>
    </subcellularLocation>
</comment>
<dbReference type="PRINTS" id="PR00153">
    <property type="entry name" value="CSAPPISMRASE"/>
</dbReference>
<feature type="compositionally biased region" description="Low complexity" evidence="5">
    <location>
        <begin position="278"/>
        <end position="289"/>
    </location>
</feature>
<dbReference type="SUPFAM" id="SSF50891">
    <property type="entry name" value="Cyclophilin-like"/>
    <property type="match status" value="1"/>
</dbReference>
<gene>
    <name evidence="7" type="ORF">BJ508DRAFT_228796</name>
</gene>
<organism evidence="7 8">
    <name type="scientific">Ascobolus immersus RN42</name>
    <dbReference type="NCBI Taxonomy" id="1160509"/>
    <lineage>
        <taxon>Eukaryota</taxon>
        <taxon>Fungi</taxon>
        <taxon>Dikarya</taxon>
        <taxon>Ascomycota</taxon>
        <taxon>Pezizomycotina</taxon>
        <taxon>Pezizomycetes</taxon>
        <taxon>Pezizales</taxon>
        <taxon>Ascobolaceae</taxon>
        <taxon>Ascobolus</taxon>
    </lineage>
</organism>
<feature type="region of interest" description="Disordered" evidence="5">
    <location>
        <begin position="492"/>
        <end position="512"/>
    </location>
</feature>
<dbReference type="InterPro" id="IPR044666">
    <property type="entry name" value="Cyclophilin_A-like"/>
</dbReference>
<feature type="compositionally biased region" description="Low complexity" evidence="5">
    <location>
        <begin position="393"/>
        <end position="405"/>
    </location>
</feature>
<evidence type="ECO:0000259" key="6">
    <source>
        <dbReference type="PROSITE" id="PS50072"/>
    </source>
</evidence>
<dbReference type="InterPro" id="IPR029000">
    <property type="entry name" value="Cyclophilin-like_dom_sf"/>
</dbReference>
<dbReference type="GO" id="GO:0071013">
    <property type="term" value="C:catalytic step 2 spliceosome"/>
    <property type="evidence" value="ECO:0007669"/>
    <property type="project" value="TreeGrafter"/>
</dbReference>
<dbReference type="GO" id="GO:0006457">
    <property type="term" value="P:protein folding"/>
    <property type="evidence" value="ECO:0007669"/>
    <property type="project" value="InterPro"/>
</dbReference>
<dbReference type="InterPro" id="IPR020892">
    <property type="entry name" value="Cyclophilin-type_PPIase_CS"/>
</dbReference>
<sequence>MSSSYSIEPQTNAKVLMKTNAGDLEIELWGKECPLAVRNFLQHSLDGYYEGTIFHRIIPNFIIQGGDPTGTGEGGDAIYPGGTFADEINNRLKFNRRGLLGMADMGGKDSNASQFFLTLAETRELTGKNTLFGKVMGDTIYNLVQWGEREVEGEKFVYPVKISKIEVLVNPYDDIVRRVKEQVITTVPKKVEKKKAKKGKAILSFAGDEEGDLESLPPPPKKAKFDKRLVTADVSEATEKPQPNPSKRSPSPPPKRQSSPPPAPKPSKSTTKSDKTKPTTYSRSPTRSPSPVPVDRRTRKLAETESQIAALKSSLKRTRTPTPPPQDRSSKPKSATALFESLLPETTVKGRNAKRHRKGRRIDDDADEEAFQALQRFRQKLESAVTTSKPSDLDAAPAAAPGEGTDAAEDDDEPELCDLHFIPNCQSCKWHDAQSRSASPDGDVVKGGSSWMAHALTFEKDRLGKSLEWKRKNEEELVVIDPREKAAKILEEKRGKGGRGRAFRPDGGRGRR</sequence>
<protein>
    <submittedName>
        <fullName evidence="7">Cyclophilin-like protein</fullName>
    </submittedName>
</protein>
<dbReference type="OrthoDB" id="442970at2759"/>
<dbReference type="Proteomes" id="UP000275078">
    <property type="component" value="Unassembled WGS sequence"/>
</dbReference>
<evidence type="ECO:0000313" key="8">
    <source>
        <dbReference type="Proteomes" id="UP000275078"/>
    </source>
</evidence>
<dbReference type="PROSITE" id="PS00170">
    <property type="entry name" value="CSA_PPIASE_1"/>
    <property type="match status" value="1"/>
</dbReference>
<dbReference type="Pfam" id="PF00160">
    <property type="entry name" value="Pro_isomerase"/>
    <property type="match status" value="1"/>
</dbReference>
<reference evidence="7 8" key="1">
    <citation type="journal article" date="2018" name="Nat. Ecol. Evol.">
        <title>Pezizomycetes genomes reveal the molecular basis of ectomycorrhizal truffle lifestyle.</title>
        <authorList>
            <person name="Murat C."/>
            <person name="Payen T."/>
            <person name="Noel B."/>
            <person name="Kuo A."/>
            <person name="Morin E."/>
            <person name="Chen J."/>
            <person name="Kohler A."/>
            <person name="Krizsan K."/>
            <person name="Balestrini R."/>
            <person name="Da Silva C."/>
            <person name="Montanini B."/>
            <person name="Hainaut M."/>
            <person name="Levati E."/>
            <person name="Barry K.W."/>
            <person name="Belfiori B."/>
            <person name="Cichocki N."/>
            <person name="Clum A."/>
            <person name="Dockter R.B."/>
            <person name="Fauchery L."/>
            <person name="Guy J."/>
            <person name="Iotti M."/>
            <person name="Le Tacon F."/>
            <person name="Lindquist E.A."/>
            <person name="Lipzen A."/>
            <person name="Malagnac F."/>
            <person name="Mello A."/>
            <person name="Molinier V."/>
            <person name="Miyauchi S."/>
            <person name="Poulain J."/>
            <person name="Riccioni C."/>
            <person name="Rubini A."/>
            <person name="Sitrit Y."/>
            <person name="Splivallo R."/>
            <person name="Traeger S."/>
            <person name="Wang M."/>
            <person name="Zifcakova L."/>
            <person name="Wipf D."/>
            <person name="Zambonelli A."/>
            <person name="Paolocci F."/>
            <person name="Nowrousian M."/>
            <person name="Ottonello S."/>
            <person name="Baldrian P."/>
            <person name="Spatafora J.W."/>
            <person name="Henrissat B."/>
            <person name="Nagy L.G."/>
            <person name="Aury J.M."/>
            <person name="Wincker P."/>
            <person name="Grigoriev I.V."/>
            <person name="Bonfante P."/>
            <person name="Martin F.M."/>
        </authorList>
    </citation>
    <scope>NUCLEOTIDE SEQUENCE [LARGE SCALE GENOMIC DNA]</scope>
    <source>
        <strain evidence="7 8">RN42</strain>
    </source>
</reference>
<accession>A0A3N4HZR3</accession>
<feature type="domain" description="PPIase cyclophilin-type" evidence="6">
    <location>
        <begin position="19"/>
        <end position="176"/>
    </location>
</feature>
<dbReference type="AlphaFoldDB" id="A0A3N4HZR3"/>
<dbReference type="Gene3D" id="2.40.100.10">
    <property type="entry name" value="Cyclophilin-like"/>
    <property type="match status" value="1"/>
</dbReference>
<comment type="catalytic activity">
    <reaction evidence="1">
        <text>[protein]-peptidylproline (omega=180) = [protein]-peptidylproline (omega=0)</text>
        <dbReference type="Rhea" id="RHEA:16237"/>
        <dbReference type="Rhea" id="RHEA-COMP:10747"/>
        <dbReference type="Rhea" id="RHEA-COMP:10748"/>
        <dbReference type="ChEBI" id="CHEBI:83833"/>
        <dbReference type="ChEBI" id="CHEBI:83834"/>
        <dbReference type="EC" id="5.2.1.8"/>
    </reaction>
</comment>
<dbReference type="PANTHER" id="PTHR45625">
    <property type="entry name" value="PEPTIDYL-PROLYL CIS-TRANS ISOMERASE-RELATED"/>
    <property type="match status" value="1"/>
</dbReference>
<feature type="compositionally biased region" description="Basic residues" evidence="5">
    <location>
        <begin position="351"/>
        <end position="360"/>
    </location>
</feature>
<evidence type="ECO:0000256" key="2">
    <source>
        <dbReference type="ARBA" id="ARBA00004123"/>
    </source>
</evidence>
<feature type="region of interest" description="Disordered" evidence="5">
    <location>
        <begin position="234"/>
        <end position="367"/>
    </location>
</feature>
<dbReference type="STRING" id="1160509.A0A3N4HZR3"/>
<proteinExistence type="inferred from homology"/>
<evidence type="ECO:0000256" key="5">
    <source>
        <dbReference type="SAM" id="MobiDB-lite"/>
    </source>
</evidence>